<dbReference type="AlphaFoldDB" id="A0AAD5VNW2"/>
<organism evidence="2 3">
    <name type="scientific">Leucocoprinus birnbaumii</name>
    <dbReference type="NCBI Taxonomy" id="56174"/>
    <lineage>
        <taxon>Eukaryota</taxon>
        <taxon>Fungi</taxon>
        <taxon>Dikarya</taxon>
        <taxon>Basidiomycota</taxon>
        <taxon>Agaricomycotina</taxon>
        <taxon>Agaricomycetes</taxon>
        <taxon>Agaricomycetidae</taxon>
        <taxon>Agaricales</taxon>
        <taxon>Agaricineae</taxon>
        <taxon>Agaricaceae</taxon>
        <taxon>Leucocoprinus</taxon>
    </lineage>
</organism>
<dbReference type="EMBL" id="JANIEX010000845">
    <property type="protein sequence ID" value="KAJ3562656.1"/>
    <property type="molecule type" value="Genomic_DNA"/>
</dbReference>
<protein>
    <submittedName>
        <fullName evidence="2">Uncharacterized protein</fullName>
    </submittedName>
</protein>
<reference evidence="2" key="1">
    <citation type="submission" date="2022-07" db="EMBL/GenBank/DDBJ databases">
        <title>Genome Sequence of Leucocoprinus birnbaumii.</title>
        <authorList>
            <person name="Buettner E."/>
        </authorList>
    </citation>
    <scope>NUCLEOTIDE SEQUENCE</scope>
    <source>
        <strain evidence="2">VT141</strain>
    </source>
</reference>
<accession>A0AAD5VNW2</accession>
<gene>
    <name evidence="2" type="ORF">NP233_g9438</name>
</gene>
<evidence type="ECO:0000313" key="2">
    <source>
        <dbReference type="EMBL" id="KAJ3562656.1"/>
    </source>
</evidence>
<sequence>MAKKTRTKVKDDDKLARGGGNKAVKVVTFDTPKKGSSEQPQHADDWDMDNNSAVSGSAAWGESAGDGAWNNPSSGWAHPSEVGLSSPSPQPLPVPPPVPPEAHSPPPTSPRPPRPPSASPDPSTSKMLQMLMNGSDHLLAMLRHTSHHLLHRPTPLSLSIPRP</sequence>
<dbReference type="Proteomes" id="UP001213000">
    <property type="component" value="Unassembled WGS sequence"/>
</dbReference>
<keyword evidence="3" id="KW-1185">Reference proteome</keyword>
<evidence type="ECO:0000313" key="3">
    <source>
        <dbReference type="Proteomes" id="UP001213000"/>
    </source>
</evidence>
<feature type="compositionally biased region" description="Pro residues" evidence="1">
    <location>
        <begin position="88"/>
        <end position="119"/>
    </location>
</feature>
<evidence type="ECO:0000256" key="1">
    <source>
        <dbReference type="SAM" id="MobiDB-lite"/>
    </source>
</evidence>
<feature type="compositionally biased region" description="Basic and acidic residues" evidence="1">
    <location>
        <begin position="31"/>
        <end position="45"/>
    </location>
</feature>
<name>A0AAD5VNW2_9AGAR</name>
<proteinExistence type="predicted"/>
<comment type="caution">
    <text evidence="2">The sequence shown here is derived from an EMBL/GenBank/DDBJ whole genome shotgun (WGS) entry which is preliminary data.</text>
</comment>
<feature type="region of interest" description="Disordered" evidence="1">
    <location>
        <begin position="1"/>
        <end position="127"/>
    </location>
</feature>